<feature type="compositionally biased region" description="Basic residues" evidence="6">
    <location>
        <begin position="372"/>
        <end position="382"/>
    </location>
</feature>
<evidence type="ECO:0000256" key="4">
    <source>
        <dbReference type="ARBA" id="ARBA00023163"/>
    </source>
</evidence>
<reference evidence="8 9" key="1">
    <citation type="submission" date="2020-04" db="EMBL/GenBank/DDBJ databases">
        <title>Plant Genome Project.</title>
        <authorList>
            <person name="Zhang R.-G."/>
        </authorList>
    </citation>
    <scope>NUCLEOTIDE SEQUENCE [LARGE SCALE GENOMIC DNA]</scope>
    <source>
        <strain evidence="8">YNK0</strain>
        <tissue evidence="8">Leaf</tissue>
    </source>
</reference>
<dbReference type="InterPro" id="IPR015300">
    <property type="entry name" value="DNA-bd_pseudobarrel_sf"/>
</dbReference>
<comment type="caution">
    <text evidence="8">The sequence shown here is derived from an EMBL/GenBank/DDBJ whole genome shotgun (WGS) entry which is preliminary data.</text>
</comment>
<dbReference type="AlphaFoldDB" id="A0A834ZJJ7"/>
<feature type="domain" description="TF-B3" evidence="7">
    <location>
        <begin position="458"/>
        <end position="559"/>
    </location>
</feature>
<dbReference type="Proteomes" id="UP000655225">
    <property type="component" value="Unassembled WGS sequence"/>
</dbReference>
<accession>A0A834ZJJ7</accession>
<feature type="compositionally biased region" description="Polar residues" evidence="6">
    <location>
        <begin position="284"/>
        <end position="294"/>
    </location>
</feature>
<dbReference type="InterPro" id="IPR044837">
    <property type="entry name" value="REM16-like"/>
</dbReference>
<dbReference type="SMART" id="SM01019">
    <property type="entry name" value="B3"/>
    <property type="match status" value="2"/>
</dbReference>
<dbReference type="CDD" id="cd10017">
    <property type="entry name" value="B3_DNA"/>
    <property type="match status" value="2"/>
</dbReference>
<gene>
    <name evidence="8" type="ORF">HHK36_008460</name>
</gene>
<keyword evidence="3" id="KW-0238">DNA-binding</keyword>
<evidence type="ECO:0000256" key="1">
    <source>
        <dbReference type="ARBA" id="ARBA00004123"/>
    </source>
</evidence>
<dbReference type="OMA" id="SKPMMES"/>
<feature type="compositionally biased region" description="Basic and acidic residues" evidence="6">
    <location>
        <begin position="148"/>
        <end position="167"/>
    </location>
</feature>
<evidence type="ECO:0000313" key="9">
    <source>
        <dbReference type="Proteomes" id="UP000655225"/>
    </source>
</evidence>
<feature type="compositionally biased region" description="Polar residues" evidence="6">
    <location>
        <begin position="168"/>
        <end position="186"/>
    </location>
</feature>
<organism evidence="8 9">
    <name type="scientific">Tetracentron sinense</name>
    <name type="common">Spur-leaf</name>
    <dbReference type="NCBI Taxonomy" id="13715"/>
    <lineage>
        <taxon>Eukaryota</taxon>
        <taxon>Viridiplantae</taxon>
        <taxon>Streptophyta</taxon>
        <taxon>Embryophyta</taxon>
        <taxon>Tracheophyta</taxon>
        <taxon>Spermatophyta</taxon>
        <taxon>Magnoliopsida</taxon>
        <taxon>Trochodendrales</taxon>
        <taxon>Trochodendraceae</taxon>
        <taxon>Tetracentron</taxon>
    </lineage>
</organism>
<dbReference type="OrthoDB" id="590488at2759"/>
<sequence length="580" mass="65547">MNFKEELFGAVVLKGPSGYTWTVELTRANEDLFFANGWKEFLEDHCLEEKDLLLFRFDGASFFDVMMFDQTCCEKEASYHIEKHRISSSNNGCKMNDGDEIETPHESNGGEYQSPLVESMTEPDTTEGSIDEGSGLELRRQSTRPKSSKAEGIRDTRKTEPKLRSKEPSVSQSKPMMESNFDTNEGSIDEGSGLELRRRSTRPKSSKAEGIRDTRQAEPTLRSKEPSVSQSKPMMESKFDTTEGSIDEGSGLELRRQPTRLKSSKAKGIRDTRKAEPKLRSKEPSVSQSKQMTESNVLMFDQTCEKEASYHIKKHRISSSNNGCKMNDGDEIETPFESNGGEYQSPLVESMTEPDTTEGSIDEGSGLELRRQSTRPKSSKAKGIRDTRNAEPKLISKEPSVSQSKPMMESKFDSVGQVINTSLSYPTYFISKRRSVTEAEKGRAFQLAHAHTSTKPNFMVVMQPSHVSKRFFLTIDKELARSNIPSKTKEIVLRVPPHAKTWITRFIYRENNGCGLGRGWMDFVWDNNLEEGDVCVFEFSQGHEGTKRIGMDVSIFQVVKKLTPLTKFSMTSSKKRKYKN</sequence>
<dbReference type="GO" id="GO:0003677">
    <property type="term" value="F:DNA binding"/>
    <property type="evidence" value="ECO:0007669"/>
    <property type="project" value="UniProtKB-KW"/>
</dbReference>
<evidence type="ECO:0000256" key="6">
    <source>
        <dbReference type="SAM" id="MobiDB-lite"/>
    </source>
</evidence>
<dbReference type="SUPFAM" id="SSF101936">
    <property type="entry name" value="DNA-binding pseudobarrel domain"/>
    <property type="match status" value="2"/>
</dbReference>
<evidence type="ECO:0000256" key="3">
    <source>
        <dbReference type="ARBA" id="ARBA00023125"/>
    </source>
</evidence>
<keyword evidence="4" id="KW-0804">Transcription</keyword>
<protein>
    <recommendedName>
        <fullName evidence="7">TF-B3 domain-containing protein</fullName>
    </recommendedName>
</protein>
<evidence type="ECO:0000313" key="8">
    <source>
        <dbReference type="EMBL" id="KAF8406373.1"/>
    </source>
</evidence>
<keyword evidence="2" id="KW-0805">Transcription regulation</keyword>
<feature type="compositionally biased region" description="Basic and acidic residues" evidence="6">
    <location>
        <begin position="268"/>
        <end position="283"/>
    </location>
</feature>
<dbReference type="PANTHER" id="PTHR31391">
    <property type="entry name" value="B3 DOMAIN-CONTAINING PROTEIN OS11G0197600-RELATED"/>
    <property type="match status" value="1"/>
</dbReference>
<feature type="compositionally biased region" description="Basic and acidic residues" evidence="6">
    <location>
        <begin position="206"/>
        <end position="225"/>
    </location>
</feature>
<feature type="compositionally biased region" description="Basic residues" evidence="6">
    <location>
        <begin position="257"/>
        <end position="267"/>
    </location>
</feature>
<feature type="domain" description="TF-B3" evidence="7">
    <location>
        <begin position="1"/>
        <end position="71"/>
    </location>
</feature>
<dbReference type="Pfam" id="PF02362">
    <property type="entry name" value="B3"/>
    <property type="match status" value="2"/>
</dbReference>
<evidence type="ECO:0000256" key="2">
    <source>
        <dbReference type="ARBA" id="ARBA00023015"/>
    </source>
</evidence>
<comment type="subcellular location">
    <subcellularLocation>
        <location evidence="1">Nucleus</location>
    </subcellularLocation>
</comment>
<feature type="region of interest" description="Disordered" evidence="6">
    <location>
        <begin position="88"/>
        <end position="294"/>
    </location>
</feature>
<dbReference type="InterPro" id="IPR003340">
    <property type="entry name" value="B3_DNA-bd"/>
</dbReference>
<proteinExistence type="predicted"/>
<keyword evidence="9" id="KW-1185">Reference proteome</keyword>
<evidence type="ECO:0000256" key="5">
    <source>
        <dbReference type="ARBA" id="ARBA00023242"/>
    </source>
</evidence>
<dbReference type="Gene3D" id="2.40.330.10">
    <property type="entry name" value="DNA-binding pseudobarrel domain"/>
    <property type="match status" value="2"/>
</dbReference>
<evidence type="ECO:0000259" key="7">
    <source>
        <dbReference type="PROSITE" id="PS50863"/>
    </source>
</evidence>
<dbReference type="PANTHER" id="PTHR31391:SF4">
    <property type="entry name" value="B3 DOMAIN-CONTAINING PROTEIN OS03G0184500"/>
    <property type="match status" value="1"/>
</dbReference>
<keyword evidence="5" id="KW-0539">Nucleus</keyword>
<dbReference type="GO" id="GO:0005634">
    <property type="term" value="C:nucleus"/>
    <property type="evidence" value="ECO:0007669"/>
    <property type="project" value="UniProtKB-SubCell"/>
</dbReference>
<name>A0A834ZJJ7_TETSI</name>
<dbReference type="EMBL" id="JABCRI010000005">
    <property type="protein sequence ID" value="KAF8406373.1"/>
    <property type="molecule type" value="Genomic_DNA"/>
</dbReference>
<dbReference type="PROSITE" id="PS50863">
    <property type="entry name" value="B3"/>
    <property type="match status" value="2"/>
</dbReference>
<feature type="region of interest" description="Disordered" evidence="6">
    <location>
        <begin position="318"/>
        <end position="408"/>
    </location>
</feature>
<feature type="compositionally biased region" description="Basic and acidic residues" evidence="6">
    <location>
        <begin position="383"/>
        <end position="396"/>
    </location>
</feature>